<keyword evidence="3" id="KW-1185">Reference proteome</keyword>
<organism evidence="2 3">
    <name type="scientific">Eisenbergiella massiliensis</name>
    <dbReference type="NCBI Taxonomy" id="1720294"/>
    <lineage>
        <taxon>Bacteria</taxon>
        <taxon>Bacillati</taxon>
        <taxon>Bacillota</taxon>
        <taxon>Clostridia</taxon>
        <taxon>Lachnospirales</taxon>
        <taxon>Lachnospiraceae</taxon>
        <taxon>Eisenbergiella</taxon>
    </lineage>
</organism>
<sequence>MLYDNVKAICDEKGLSISQLERDLDFPRSSICKWNDNEPGVRKVQKVADYLGVQIEKILEERGNA</sequence>
<dbReference type="AlphaFoldDB" id="A0A3E3HWE5"/>
<reference evidence="2" key="1">
    <citation type="submission" date="2018-08" db="EMBL/GenBank/DDBJ databases">
        <title>A genome reference for cultivated species of the human gut microbiota.</title>
        <authorList>
            <person name="Zou Y."/>
            <person name="Xue W."/>
            <person name="Luo G."/>
        </authorList>
    </citation>
    <scope>NUCLEOTIDE SEQUENCE [LARGE SCALE GENOMIC DNA]</scope>
    <source>
        <strain evidence="2">TF05-5AC</strain>
    </source>
</reference>
<dbReference type="InterPro" id="IPR001387">
    <property type="entry name" value="Cro/C1-type_HTH"/>
</dbReference>
<accession>A0A3E3HWE5</accession>
<dbReference type="SMART" id="SM00530">
    <property type="entry name" value="HTH_XRE"/>
    <property type="match status" value="1"/>
</dbReference>
<dbReference type="EMBL" id="QVLV01000029">
    <property type="protein sequence ID" value="RGE56154.1"/>
    <property type="molecule type" value="Genomic_DNA"/>
</dbReference>
<proteinExistence type="predicted"/>
<evidence type="ECO:0000259" key="1">
    <source>
        <dbReference type="PROSITE" id="PS50943"/>
    </source>
</evidence>
<gene>
    <name evidence="2" type="ORF">DXC51_25660</name>
</gene>
<protein>
    <submittedName>
        <fullName evidence="2">XRE family transcriptional regulator</fullName>
    </submittedName>
</protein>
<dbReference type="PROSITE" id="PS50943">
    <property type="entry name" value="HTH_CROC1"/>
    <property type="match status" value="1"/>
</dbReference>
<feature type="domain" description="HTH cro/C1-type" evidence="1">
    <location>
        <begin position="6"/>
        <end position="58"/>
    </location>
</feature>
<dbReference type="GO" id="GO:0003677">
    <property type="term" value="F:DNA binding"/>
    <property type="evidence" value="ECO:0007669"/>
    <property type="project" value="InterPro"/>
</dbReference>
<dbReference type="RefSeq" id="WP_117545683.1">
    <property type="nucleotide sequence ID" value="NZ_QVLV01000029.1"/>
</dbReference>
<dbReference type="Gene3D" id="1.10.260.40">
    <property type="entry name" value="lambda repressor-like DNA-binding domains"/>
    <property type="match status" value="1"/>
</dbReference>
<dbReference type="SUPFAM" id="SSF47413">
    <property type="entry name" value="lambda repressor-like DNA-binding domains"/>
    <property type="match status" value="1"/>
</dbReference>
<comment type="caution">
    <text evidence="2">The sequence shown here is derived from an EMBL/GenBank/DDBJ whole genome shotgun (WGS) entry which is preliminary data.</text>
</comment>
<evidence type="ECO:0000313" key="2">
    <source>
        <dbReference type="EMBL" id="RGE56154.1"/>
    </source>
</evidence>
<dbReference type="InterPro" id="IPR010982">
    <property type="entry name" value="Lambda_DNA-bd_dom_sf"/>
</dbReference>
<dbReference type="Proteomes" id="UP000260812">
    <property type="component" value="Unassembled WGS sequence"/>
</dbReference>
<name>A0A3E3HWE5_9FIRM</name>
<dbReference type="GeneID" id="97990148"/>
<evidence type="ECO:0000313" key="3">
    <source>
        <dbReference type="Proteomes" id="UP000260812"/>
    </source>
</evidence>
<dbReference type="Pfam" id="PF13443">
    <property type="entry name" value="HTH_26"/>
    <property type="match status" value="1"/>
</dbReference>